<dbReference type="Proteomes" id="UP000193553">
    <property type="component" value="Unassembled WGS sequence"/>
</dbReference>
<dbReference type="EMBL" id="NAFI01000171">
    <property type="protein sequence ID" value="OSJ10798.1"/>
    <property type="molecule type" value="Genomic_DNA"/>
</dbReference>
<dbReference type="InterPro" id="IPR006680">
    <property type="entry name" value="Amidohydro-rel"/>
</dbReference>
<evidence type="ECO:0000259" key="1">
    <source>
        <dbReference type="Pfam" id="PF01979"/>
    </source>
</evidence>
<gene>
    <name evidence="2" type="ORF">BSZ18_15875</name>
</gene>
<dbReference type="Gene3D" id="3.20.20.140">
    <property type="entry name" value="Metal-dependent hydrolases"/>
    <property type="match status" value="1"/>
</dbReference>
<dbReference type="SUPFAM" id="SSF51556">
    <property type="entry name" value="Metallo-dependent hydrolases"/>
    <property type="match status" value="1"/>
</dbReference>
<reference evidence="2 3" key="1">
    <citation type="submission" date="2017-03" db="EMBL/GenBank/DDBJ databases">
        <title>Whole genome sequences of fourteen strains of Bradyrhizobium canariense and one strain of Bradyrhizobium japonicum isolated from Lupinus (Papilionoideae: Genisteae) species in Algeria.</title>
        <authorList>
            <person name="Crovadore J."/>
            <person name="Chekireb D."/>
            <person name="Brachmann A."/>
            <person name="Chablais R."/>
            <person name="Cochard B."/>
            <person name="Lefort F."/>
        </authorList>
    </citation>
    <scope>NUCLEOTIDE SEQUENCE [LARGE SCALE GENOMIC DNA]</scope>
    <source>
        <strain evidence="2 3">UBMA195</strain>
    </source>
</reference>
<evidence type="ECO:0000313" key="3">
    <source>
        <dbReference type="Proteomes" id="UP000193553"/>
    </source>
</evidence>
<dbReference type="Pfam" id="PF01979">
    <property type="entry name" value="Amidohydro_1"/>
    <property type="match status" value="1"/>
</dbReference>
<comment type="caution">
    <text evidence="2">The sequence shown here is derived from an EMBL/GenBank/DDBJ whole genome shotgun (WGS) entry which is preliminary data.</text>
</comment>
<accession>A0A1X3GJR0</accession>
<dbReference type="PANTHER" id="PTHR43135">
    <property type="entry name" value="ALPHA-D-RIBOSE 1-METHYLPHOSPHONATE 5-TRIPHOSPHATE DIPHOSPHATASE"/>
    <property type="match status" value="1"/>
</dbReference>
<dbReference type="AlphaFoldDB" id="A0A1X3GJR0"/>
<organism evidence="2 3">
    <name type="scientific">Bradyrhizobium canariense</name>
    <dbReference type="NCBI Taxonomy" id="255045"/>
    <lineage>
        <taxon>Bacteria</taxon>
        <taxon>Pseudomonadati</taxon>
        <taxon>Pseudomonadota</taxon>
        <taxon>Alphaproteobacteria</taxon>
        <taxon>Hyphomicrobiales</taxon>
        <taxon>Nitrobacteraceae</taxon>
        <taxon>Bradyrhizobium</taxon>
    </lineage>
</organism>
<feature type="domain" description="Amidohydrolase-related" evidence="1">
    <location>
        <begin position="9"/>
        <end position="175"/>
    </location>
</feature>
<dbReference type="InterPro" id="IPR032466">
    <property type="entry name" value="Metal_Hydrolase"/>
</dbReference>
<protein>
    <recommendedName>
        <fullName evidence="1">Amidohydrolase-related domain-containing protein</fullName>
    </recommendedName>
</protein>
<dbReference type="GO" id="GO:0016787">
    <property type="term" value="F:hydrolase activity"/>
    <property type="evidence" value="ECO:0007669"/>
    <property type="project" value="InterPro"/>
</dbReference>
<name>A0A1X3GJR0_9BRAD</name>
<dbReference type="InterPro" id="IPR051781">
    <property type="entry name" value="Metallo-dep_Hydrolase"/>
</dbReference>
<proteinExistence type="predicted"/>
<dbReference type="PANTHER" id="PTHR43135:SF3">
    <property type="entry name" value="ALPHA-D-RIBOSE 1-METHYLPHOSPHONATE 5-TRIPHOSPHATE DIPHOSPHATASE"/>
    <property type="match status" value="1"/>
</dbReference>
<evidence type="ECO:0000313" key="2">
    <source>
        <dbReference type="EMBL" id="OSJ10798.1"/>
    </source>
</evidence>
<sequence length="186" mass="20586">MKVIHGDGISAASLTAVVEQAHRQKMTVAVHVRDQQNIQEVIDAGVDSIEHGDGVTDRQLEEMRDKGIFFDITPLMREKVYSPAWLSAEFRGRRVPRDDWGRKTSAALVQKVLKSAVKFSAGSDMYLYFAGKTRGEASATMFTELSREGMPSVDIIRAVTVNAAEMLGWQDRIGTTNPASLRTSSR</sequence>